<dbReference type="RefSeq" id="WP_324274799.1">
    <property type="nucleotide sequence ID" value="NZ_CP141261.1"/>
</dbReference>
<gene>
    <name evidence="2" type="ORF">U6N30_27695</name>
</gene>
<dbReference type="Proteomes" id="UP001324287">
    <property type="component" value="Chromosome"/>
</dbReference>
<accession>A0ABZ1AYC5</accession>
<dbReference type="Gene3D" id="3.30.70.270">
    <property type="match status" value="1"/>
</dbReference>
<dbReference type="InterPro" id="IPR043128">
    <property type="entry name" value="Rev_trsase/Diguanyl_cyclase"/>
</dbReference>
<reference evidence="2 3" key="1">
    <citation type="submission" date="2023-12" db="EMBL/GenBank/DDBJ databases">
        <title>Blastococcus brunescens sp. nov., an actonobacterium isolated from sandstone collected in sahara desert.</title>
        <authorList>
            <person name="Gtari M."/>
            <person name="Ghodhbane F."/>
        </authorList>
    </citation>
    <scope>NUCLEOTIDE SEQUENCE [LARGE SCALE GENOMIC DNA]</scope>
    <source>
        <strain evidence="2 3">BMG 8361</strain>
    </source>
</reference>
<organism evidence="2 3">
    <name type="scientific">Blastococcus brunescens</name>
    <dbReference type="NCBI Taxonomy" id="1564165"/>
    <lineage>
        <taxon>Bacteria</taxon>
        <taxon>Bacillati</taxon>
        <taxon>Actinomycetota</taxon>
        <taxon>Actinomycetes</taxon>
        <taxon>Geodermatophilales</taxon>
        <taxon>Geodermatophilaceae</taxon>
        <taxon>Blastococcus</taxon>
    </lineage>
</organism>
<dbReference type="PANTHER" id="PTHR44757">
    <property type="entry name" value="DIGUANYLATE CYCLASE DGCP"/>
    <property type="match status" value="1"/>
</dbReference>
<dbReference type="SMART" id="SM00267">
    <property type="entry name" value="GGDEF"/>
    <property type="match status" value="1"/>
</dbReference>
<feature type="domain" description="GGDEF" evidence="1">
    <location>
        <begin position="61"/>
        <end position="167"/>
    </location>
</feature>
<dbReference type="PANTHER" id="PTHR44757:SF2">
    <property type="entry name" value="BIOFILM ARCHITECTURE MAINTENANCE PROTEIN MBAA"/>
    <property type="match status" value="1"/>
</dbReference>
<dbReference type="InterPro" id="IPR000160">
    <property type="entry name" value="GGDEF_dom"/>
</dbReference>
<dbReference type="GO" id="GO:0052621">
    <property type="term" value="F:diguanylate cyclase activity"/>
    <property type="evidence" value="ECO:0007669"/>
    <property type="project" value="UniProtKB-EC"/>
</dbReference>
<dbReference type="PROSITE" id="PS50887">
    <property type="entry name" value="GGDEF"/>
    <property type="match status" value="1"/>
</dbReference>
<dbReference type="Pfam" id="PF00990">
    <property type="entry name" value="GGDEF"/>
    <property type="match status" value="1"/>
</dbReference>
<evidence type="ECO:0000313" key="3">
    <source>
        <dbReference type="Proteomes" id="UP001324287"/>
    </source>
</evidence>
<dbReference type="InterPro" id="IPR052155">
    <property type="entry name" value="Biofilm_reg_signaling"/>
</dbReference>
<name>A0ABZ1AYC5_9ACTN</name>
<evidence type="ECO:0000259" key="1">
    <source>
        <dbReference type="PROSITE" id="PS50887"/>
    </source>
</evidence>
<dbReference type="EC" id="2.7.7.65" evidence="2"/>
<keyword evidence="3" id="KW-1185">Reference proteome</keyword>
<protein>
    <submittedName>
        <fullName evidence="2">GGDEF domain-containing protein</fullName>
        <ecNumber evidence="2">2.7.7.65</ecNumber>
    </submittedName>
</protein>
<evidence type="ECO:0000313" key="2">
    <source>
        <dbReference type="EMBL" id="WRL63464.1"/>
    </source>
</evidence>
<proteinExistence type="predicted"/>
<keyword evidence="2" id="KW-0808">Transferase</keyword>
<dbReference type="EMBL" id="CP141261">
    <property type="protein sequence ID" value="WRL63464.1"/>
    <property type="molecule type" value="Genomic_DNA"/>
</dbReference>
<dbReference type="NCBIfam" id="TIGR00254">
    <property type="entry name" value="GGDEF"/>
    <property type="match status" value="1"/>
</dbReference>
<dbReference type="SUPFAM" id="SSF55073">
    <property type="entry name" value="Nucleotide cyclase"/>
    <property type="match status" value="1"/>
</dbReference>
<dbReference type="InterPro" id="IPR029787">
    <property type="entry name" value="Nucleotide_cyclase"/>
</dbReference>
<keyword evidence="2" id="KW-0548">Nucleotidyltransferase</keyword>
<sequence length="167" mass="17662">MLADETGRRYAVAFVGSDVTERRRREELSHLQASTDPLTGVANRRVVFEVLQEHLAAARGRGCGLLFCDVDRFKQVNDEHGHAAGDQLLVALAGRLGELAGPGDVVARLGGDEFVLLSPGSDQDSLTSLAERLDACMRAPVQTSAGALALRVSVGSALGRPGRTPTT</sequence>
<dbReference type="CDD" id="cd01949">
    <property type="entry name" value="GGDEF"/>
    <property type="match status" value="1"/>
</dbReference>